<keyword evidence="4 5" id="KW-0472">Membrane</keyword>
<feature type="transmembrane region" description="Helical" evidence="5">
    <location>
        <begin position="64"/>
        <end position="88"/>
    </location>
</feature>
<organism evidence="7 8">
    <name type="scientific">Seminavis robusta</name>
    <dbReference type="NCBI Taxonomy" id="568900"/>
    <lineage>
        <taxon>Eukaryota</taxon>
        <taxon>Sar</taxon>
        <taxon>Stramenopiles</taxon>
        <taxon>Ochrophyta</taxon>
        <taxon>Bacillariophyta</taxon>
        <taxon>Bacillariophyceae</taxon>
        <taxon>Bacillariophycidae</taxon>
        <taxon>Naviculales</taxon>
        <taxon>Naviculaceae</taxon>
        <taxon>Seminavis</taxon>
    </lineage>
</organism>
<dbReference type="GO" id="GO:0005506">
    <property type="term" value="F:iron ion binding"/>
    <property type="evidence" value="ECO:0007669"/>
    <property type="project" value="InterPro"/>
</dbReference>
<sequence>MMDTSSFSISQKGCLAANLAFWTASLLNFVADELAQQSQLPIAKRLRQSKLQPVFLTRHELRDVFLLAALNMILVAPFLCCPLFELLWNWCHPTRLAETDDWHWQRELIRLPIDMFLNEASFYIAHWIMHASPYIYQHVHKVHHRFQAPCAMAAAYAHPLEFIFGNVAAIGLGPIVTNAHPHTAYTYFALAILSTCKGHSGYDILNARTHDDHHRYTKFNFGVLHLGDYIMGTTYTPPHHDKSNNKQP</sequence>
<evidence type="ECO:0000313" key="8">
    <source>
        <dbReference type="Proteomes" id="UP001153069"/>
    </source>
</evidence>
<evidence type="ECO:0000256" key="1">
    <source>
        <dbReference type="ARBA" id="ARBA00004370"/>
    </source>
</evidence>
<evidence type="ECO:0000256" key="3">
    <source>
        <dbReference type="ARBA" id="ARBA00022989"/>
    </source>
</evidence>
<dbReference type="InterPro" id="IPR006694">
    <property type="entry name" value="Fatty_acid_hydroxylase"/>
</dbReference>
<evidence type="ECO:0000313" key="7">
    <source>
        <dbReference type="EMBL" id="CAB9502312.1"/>
    </source>
</evidence>
<evidence type="ECO:0000259" key="6">
    <source>
        <dbReference type="Pfam" id="PF04116"/>
    </source>
</evidence>
<name>A0A9N8DGG9_9STRA</name>
<accession>A0A9N8DGG9</accession>
<dbReference type="Pfam" id="PF04116">
    <property type="entry name" value="FA_hydroxylase"/>
    <property type="match status" value="1"/>
</dbReference>
<dbReference type="PANTHER" id="PTHR11863">
    <property type="entry name" value="STEROL DESATURASE"/>
    <property type="match status" value="1"/>
</dbReference>
<dbReference type="GO" id="GO:0008610">
    <property type="term" value="P:lipid biosynthetic process"/>
    <property type="evidence" value="ECO:0007669"/>
    <property type="project" value="InterPro"/>
</dbReference>
<comment type="subcellular location">
    <subcellularLocation>
        <location evidence="1">Membrane</location>
    </subcellularLocation>
</comment>
<dbReference type="InterPro" id="IPR050307">
    <property type="entry name" value="Sterol_Desaturase_Related"/>
</dbReference>
<protein>
    <submittedName>
        <fullName evidence="7">Fatty acid hydroxylase domain-containing protein 2</fullName>
    </submittedName>
</protein>
<reference evidence="7" key="1">
    <citation type="submission" date="2020-06" db="EMBL/GenBank/DDBJ databases">
        <authorList>
            <consortium name="Plant Systems Biology data submission"/>
        </authorList>
    </citation>
    <scope>NUCLEOTIDE SEQUENCE</scope>
    <source>
        <strain evidence="7">D6</strain>
    </source>
</reference>
<keyword evidence="3 5" id="KW-1133">Transmembrane helix</keyword>
<proteinExistence type="predicted"/>
<evidence type="ECO:0000256" key="2">
    <source>
        <dbReference type="ARBA" id="ARBA00022692"/>
    </source>
</evidence>
<feature type="domain" description="Fatty acid hydroxylase" evidence="6">
    <location>
        <begin position="115"/>
        <end position="233"/>
    </location>
</feature>
<keyword evidence="2 5" id="KW-0812">Transmembrane</keyword>
<evidence type="ECO:0000256" key="4">
    <source>
        <dbReference type="ARBA" id="ARBA00023136"/>
    </source>
</evidence>
<dbReference type="AlphaFoldDB" id="A0A9N8DGG9"/>
<dbReference type="GO" id="GO:0016020">
    <property type="term" value="C:membrane"/>
    <property type="evidence" value="ECO:0007669"/>
    <property type="project" value="UniProtKB-SubCell"/>
</dbReference>
<dbReference type="GO" id="GO:0016491">
    <property type="term" value="F:oxidoreductase activity"/>
    <property type="evidence" value="ECO:0007669"/>
    <property type="project" value="InterPro"/>
</dbReference>
<comment type="caution">
    <text evidence="7">The sequence shown here is derived from an EMBL/GenBank/DDBJ whole genome shotgun (WGS) entry which is preliminary data.</text>
</comment>
<keyword evidence="8" id="KW-1185">Reference proteome</keyword>
<gene>
    <name evidence="7" type="ORF">SEMRO_133_G062970.1</name>
</gene>
<dbReference type="OrthoDB" id="1658724at2759"/>
<dbReference type="Proteomes" id="UP001153069">
    <property type="component" value="Unassembled WGS sequence"/>
</dbReference>
<evidence type="ECO:0000256" key="5">
    <source>
        <dbReference type="SAM" id="Phobius"/>
    </source>
</evidence>
<dbReference type="EMBL" id="CAICTM010000132">
    <property type="protein sequence ID" value="CAB9502312.1"/>
    <property type="molecule type" value="Genomic_DNA"/>
</dbReference>